<organism evidence="1 2">
    <name type="scientific">Massilia rubra</name>
    <dbReference type="NCBI Taxonomy" id="2607910"/>
    <lineage>
        <taxon>Bacteria</taxon>
        <taxon>Pseudomonadati</taxon>
        <taxon>Pseudomonadota</taxon>
        <taxon>Betaproteobacteria</taxon>
        <taxon>Burkholderiales</taxon>
        <taxon>Oxalobacteraceae</taxon>
        <taxon>Telluria group</taxon>
        <taxon>Massilia</taxon>
    </lineage>
</organism>
<name>A0ABX0M0G1_9BURK</name>
<evidence type="ECO:0000313" key="1">
    <source>
        <dbReference type="EMBL" id="NHZ35781.1"/>
    </source>
</evidence>
<comment type="caution">
    <text evidence="1">The sequence shown here is derived from an EMBL/GenBank/DDBJ whole genome shotgun (WGS) entry which is preliminary data.</text>
</comment>
<accession>A0ABX0M0G1</accession>
<dbReference type="EMBL" id="VUYU01000013">
    <property type="protein sequence ID" value="NHZ35781.1"/>
    <property type="molecule type" value="Genomic_DNA"/>
</dbReference>
<dbReference type="SUPFAM" id="SSF50969">
    <property type="entry name" value="YVTN repeat-like/Quinoprotein amine dehydrogenase"/>
    <property type="match status" value="1"/>
</dbReference>
<evidence type="ECO:0008006" key="3">
    <source>
        <dbReference type="Google" id="ProtNLM"/>
    </source>
</evidence>
<dbReference type="InterPro" id="IPR011044">
    <property type="entry name" value="Quino_amine_DH_bsu"/>
</dbReference>
<dbReference type="Proteomes" id="UP000785613">
    <property type="component" value="Unassembled WGS sequence"/>
</dbReference>
<gene>
    <name evidence="1" type="ORF">F0185_19640</name>
</gene>
<proteinExistence type="predicted"/>
<dbReference type="RefSeq" id="WP_167227280.1">
    <property type="nucleotide sequence ID" value="NZ_VUYU01000013.1"/>
</dbReference>
<sequence>MNSIFNESTWNKYLRGYTIHDCAIFREHGFFLVLIEEKENRDLLPRTRLLSVMYDKPITVGSLPMVEVGDFNFCTVVRGTSPAEYVAVDTRSNVYSGSAQRNNTERAIDEVIDMRTHQNGVGVVRKMVRAAGQVFALGSYRKIYRRIGVEQWIELGSEGKGVPMPPDIETRSSYFMSMGFRDMSAFSPDDMYAVGGDGDAWRFDGKTWHDCRLPTKAPLYTVCCAGDGQVYITELNGSVWAGREGKWTRVATSDIAAGFQPVDSAWFNDRLYLGGQEGVWLIDAEHKTLVPLADTESDAPNATNSGRLDVTPDGKFLLTAGPYGACLHDGAGWKRLFSAFDFL</sequence>
<evidence type="ECO:0000313" key="2">
    <source>
        <dbReference type="Proteomes" id="UP000785613"/>
    </source>
</evidence>
<protein>
    <recommendedName>
        <fullName evidence="3">WD40 repeat domain-containing protein</fullName>
    </recommendedName>
</protein>
<keyword evidence="2" id="KW-1185">Reference proteome</keyword>
<reference evidence="1 2" key="1">
    <citation type="submission" date="2019-09" db="EMBL/GenBank/DDBJ databases">
        <title>Taxonomy of Antarctic Massilia spp.: description of Massilia rubra sp. nov., Massilia aquatica sp. nov., Massilia mucilaginosa sp. nov., Massilia frigida sp. nov. isolated from streams, lakes and regoliths.</title>
        <authorList>
            <person name="Holochova P."/>
            <person name="Sedlacek I."/>
            <person name="Kralova S."/>
            <person name="Maslanova I."/>
            <person name="Busse H.-J."/>
            <person name="Stankova E."/>
            <person name="Vrbovska V."/>
            <person name="Kovarovic V."/>
            <person name="Bartak M."/>
            <person name="Svec P."/>
            <person name="Pantucek R."/>
        </authorList>
    </citation>
    <scope>NUCLEOTIDE SEQUENCE [LARGE SCALE GENOMIC DNA]</scope>
    <source>
        <strain evidence="1 2">CCM 8692</strain>
    </source>
</reference>